<dbReference type="Proteomes" id="UP001152561">
    <property type="component" value="Unassembled WGS sequence"/>
</dbReference>
<protein>
    <submittedName>
        <fullName evidence="1">Uncharacterized protein</fullName>
    </submittedName>
</protein>
<sequence>MEKLVRFRIRLISKGNFTNLFGASWKELIKRGEIVLKLFLRTHNCHASTSNCNSMGRSTMHKHDAQVWK</sequence>
<gene>
    <name evidence="1" type="ORF">K7X08_004021</name>
</gene>
<organism evidence="1 2">
    <name type="scientific">Anisodus acutangulus</name>
    <dbReference type="NCBI Taxonomy" id="402998"/>
    <lineage>
        <taxon>Eukaryota</taxon>
        <taxon>Viridiplantae</taxon>
        <taxon>Streptophyta</taxon>
        <taxon>Embryophyta</taxon>
        <taxon>Tracheophyta</taxon>
        <taxon>Spermatophyta</taxon>
        <taxon>Magnoliopsida</taxon>
        <taxon>eudicotyledons</taxon>
        <taxon>Gunneridae</taxon>
        <taxon>Pentapetalae</taxon>
        <taxon>asterids</taxon>
        <taxon>lamiids</taxon>
        <taxon>Solanales</taxon>
        <taxon>Solanaceae</taxon>
        <taxon>Solanoideae</taxon>
        <taxon>Hyoscyameae</taxon>
        <taxon>Anisodus</taxon>
    </lineage>
</organism>
<dbReference type="AlphaFoldDB" id="A0A9Q1RH19"/>
<proteinExistence type="predicted"/>
<evidence type="ECO:0000313" key="2">
    <source>
        <dbReference type="Proteomes" id="UP001152561"/>
    </source>
</evidence>
<accession>A0A9Q1RH19</accession>
<comment type="caution">
    <text evidence="1">The sequence shown here is derived from an EMBL/GenBank/DDBJ whole genome shotgun (WGS) entry which is preliminary data.</text>
</comment>
<evidence type="ECO:0000313" key="1">
    <source>
        <dbReference type="EMBL" id="KAJ8559963.1"/>
    </source>
</evidence>
<dbReference type="EMBL" id="JAJAGQ010000006">
    <property type="protein sequence ID" value="KAJ8559963.1"/>
    <property type="molecule type" value="Genomic_DNA"/>
</dbReference>
<name>A0A9Q1RH19_9SOLA</name>
<reference evidence="2" key="1">
    <citation type="journal article" date="2023" name="Proc. Natl. Acad. Sci. U.S.A.">
        <title>Genomic and structural basis for evolution of tropane alkaloid biosynthesis.</title>
        <authorList>
            <person name="Wanga Y.-J."/>
            <person name="Taina T."/>
            <person name="Yua J.-Y."/>
            <person name="Lia J."/>
            <person name="Xua B."/>
            <person name="Chenc J."/>
            <person name="D'Auriad J.C."/>
            <person name="Huanga J.-P."/>
            <person name="Huanga S.-X."/>
        </authorList>
    </citation>
    <scope>NUCLEOTIDE SEQUENCE [LARGE SCALE GENOMIC DNA]</scope>
    <source>
        <strain evidence="2">cv. KIB-2019</strain>
    </source>
</reference>
<keyword evidence="2" id="KW-1185">Reference proteome</keyword>